<reference evidence="6" key="1">
    <citation type="submission" date="2025-08" db="UniProtKB">
        <authorList>
            <consortium name="RefSeq"/>
        </authorList>
    </citation>
    <scope>IDENTIFICATION</scope>
    <source>
        <strain evidence="6">15112-1751.03</strain>
        <tissue evidence="6">Whole Adult</tissue>
    </source>
</reference>
<gene>
    <name evidence="6" type="primary">LOC117566498</name>
</gene>
<dbReference type="SMART" id="SM01274">
    <property type="entry name" value="malic"/>
    <property type="match status" value="1"/>
</dbReference>
<feature type="domain" description="Malic enzyme N-terminal" evidence="4">
    <location>
        <begin position="109"/>
        <end position="291"/>
    </location>
</feature>
<dbReference type="InterPro" id="IPR037062">
    <property type="entry name" value="Malic_N_dom_sf"/>
</dbReference>
<feature type="binding site" evidence="2">
    <location>
        <position position="300"/>
    </location>
    <ligand>
        <name>a divalent metal cation</name>
        <dbReference type="ChEBI" id="CHEBI:60240"/>
    </ligand>
</feature>
<feature type="binding site" evidence="2">
    <location>
        <position position="277"/>
    </location>
    <ligand>
        <name>a divalent metal cation</name>
        <dbReference type="ChEBI" id="CHEBI:60240"/>
    </ligand>
</feature>
<evidence type="ECO:0000256" key="2">
    <source>
        <dbReference type="PIRSR" id="PIRSR000106-3"/>
    </source>
</evidence>
<dbReference type="GO" id="GO:0006108">
    <property type="term" value="P:malate metabolic process"/>
    <property type="evidence" value="ECO:0007669"/>
    <property type="project" value="TreeGrafter"/>
</dbReference>
<dbReference type="NCBIfam" id="NF010052">
    <property type="entry name" value="PRK13529.1"/>
    <property type="match status" value="1"/>
</dbReference>
<dbReference type="Gene3D" id="3.40.50.10380">
    <property type="entry name" value="Malic enzyme, N-terminal domain"/>
    <property type="match status" value="1"/>
</dbReference>
<dbReference type="GO" id="GO:0004473">
    <property type="term" value="F:malate dehydrogenase (decarboxylating) (NADP+) activity"/>
    <property type="evidence" value="ECO:0007669"/>
    <property type="project" value="TreeGrafter"/>
</dbReference>
<evidence type="ECO:0000259" key="3">
    <source>
        <dbReference type="SMART" id="SM00919"/>
    </source>
</evidence>
<dbReference type="AlphaFoldDB" id="A0A6P8WEH0"/>
<dbReference type="GeneID" id="117566498"/>
<dbReference type="InterPro" id="IPR046346">
    <property type="entry name" value="Aminoacid_DH-like_N_sf"/>
</dbReference>
<dbReference type="Pfam" id="PF00390">
    <property type="entry name" value="malic"/>
    <property type="match status" value="1"/>
</dbReference>
<dbReference type="SMART" id="SM00919">
    <property type="entry name" value="Malic_M"/>
    <property type="match status" value="1"/>
</dbReference>
<dbReference type="GO" id="GO:0005739">
    <property type="term" value="C:mitochondrion"/>
    <property type="evidence" value="ECO:0007669"/>
    <property type="project" value="TreeGrafter"/>
</dbReference>
<dbReference type="InterPro" id="IPR001891">
    <property type="entry name" value="Malic_OxRdtase"/>
</dbReference>
<dbReference type="SUPFAM" id="SSF53223">
    <property type="entry name" value="Aminoacid dehydrogenase-like, N-terminal domain"/>
    <property type="match status" value="1"/>
</dbReference>
<dbReference type="GO" id="GO:0046872">
    <property type="term" value="F:metal ion binding"/>
    <property type="evidence" value="ECO:0007669"/>
    <property type="project" value="UniProtKB-KW"/>
</dbReference>
<dbReference type="PANTHER" id="PTHR23406">
    <property type="entry name" value="MALIC ENZYME-RELATED"/>
    <property type="match status" value="1"/>
</dbReference>
<dbReference type="PIRSF" id="PIRSF000106">
    <property type="entry name" value="ME"/>
    <property type="match status" value="1"/>
</dbReference>
<feature type="domain" description="Malic enzyme NAD-binding" evidence="3">
    <location>
        <begin position="305"/>
        <end position="554"/>
    </location>
</feature>
<evidence type="ECO:0000259" key="4">
    <source>
        <dbReference type="SMART" id="SM01274"/>
    </source>
</evidence>
<evidence type="ECO:0000256" key="1">
    <source>
        <dbReference type="ARBA" id="ARBA00008785"/>
    </source>
</evidence>
<organism evidence="5 6">
    <name type="scientific">Drosophila albomicans</name>
    <name type="common">Fruit fly</name>
    <dbReference type="NCBI Taxonomy" id="7291"/>
    <lineage>
        <taxon>Eukaryota</taxon>
        <taxon>Metazoa</taxon>
        <taxon>Ecdysozoa</taxon>
        <taxon>Arthropoda</taxon>
        <taxon>Hexapoda</taxon>
        <taxon>Insecta</taxon>
        <taxon>Pterygota</taxon>
        <taxon>Neoptera</taxon>
        <taxon>Endopterygota</taxon>
        <taxon>Diptera</taxon>
        <taxon>Brachycera</taxon>
        <taxon>Muscomorpha</taxon>
        <taxon>Ephydroidea</taxon>
        <taxon>Drosophilidae</taxon>
        <taxon>Drosophila</taxon>
    </lineage>
</organism>
<dbReference type="Gene3D" id="3.40.50.720">
    <property type="entry name" value="NAD(P)-binding Rossmann-like Domain"/>
    <property type="match status" value="1"/>
</dbReference>
<comment type="cofactor">
    <cofactor evidence="2">
        <name>Mg(2+)</name>
        <dbReference type="ChEBI" id="CHEBI:18420"/>
    </cofactor>
    <cofactor evidence="2">
        <name>Mn(2+)</name>
        <dbReference type="ChEBI" id="CHEBI:29035"/>
    </cofactor>
    <text evidence="2">Divalent metal cations. Prefers magnesium or manganese.</text>
</comment>
<accession>A0A6P8WEH0</accession>
<protein>
    <submittedName>
        <fullName evidence="6">NADP-dependent malic enzyme</fullName>
    </submittedName>
</protein>
<dbReference type="PANTHER" id="PTHR23406:SF80">
    <property type="entry name" value="GH17657P-RELATED"/>
    <property type="match status" value="1"/>
</dbReference>
<dbReference type="SUPFAM" id="SSF51735">
    <property type="entry name" value="NAD(P)-binding Rossmann-fold domains"/>
    <property type="match status" value="1"/>
</dbReference>
<comment type="similarity">
    <text evidence="1">Belongs to the malic enzymes family.</text>
</comment>
<dbReference type="PRINTS" id="PR00072">
    <property type="entry name" value="MALOXRDTASE"/>
</dbReference>
<evidence type="ECO:0000313" key="5">
    <source>
        <dbReference type="Proteomes" id="UP000515160"/>
    </source>
</evidence>
<keyword evidence="5" id="KW-1185">Reference proteome</keyword>
<proteinExistence type="inferred from homology"/>
<dbReference type="InterPro" id="IPR012301">
    <property type="entry name" value="Malic_N_dom"/>
</dbReference>
<evidence type="ECO:0000313" key="6">
    <source>
        <dbReference type="RefSeq" id="XP_034101929.1"/>
    </source>
</evidence>
<dbReference type="RefSeq" id="XP_034101929.1">
    <property type="nucleotide sequence ID" value="XM_034246038.1"/>
</dbReference>
<dbReference type="GO" id="GO:0051287">
    <property type="term" value="F:NAD binding"/>
    <property type="evidence" value="ECO:0007669"/>
    <property type="project" value="InterPro"/>
</dbReference>
<name>A0A6P8WEH0_DROAB</name>
<sequence length="609" mass="69435">MQNKQKPVTQCVSEKDNLIKIEGLPRDTDNFWRTDLTLSPSLMSGKKCLRYRRYSKGLSFSHRERQLLNIHGLLPHAVLTMEQQVMAHQKYFATLTSQMAKYIFLTDLEARNRTLFYSFLMSNPDEYMKVFVSATTGYLVKQFGIFYTVFRGMFITIKDRGHIYDVLSNWPYAEYVRCLIVSNGKSVLSWGDQGVNGTPVIVYKKYSNVVHGGIEPDCCLPVTLDVGTDNEQLLQNPQYCGIRQKRISAAEFDEFFEEFTHAVIRLFGSRAIIQTKDFGSSESIKQLSLYRKQQCIVDIDLQYMGACGLAGILGALQITKLQFKDNVLLFHGDSSFCIGMARMCVAYLKRSGLNESAAKSGIWFYDGKGLVVFNRTSWKVSERMQEFQHVHEPVEGLVESIDAVKPNILIGFRLGEKAFTKDVLRAMERSAQHPIIFAMSRPLEVMECTAEDAYTYTKGRCIYISGISLPSIKYANKVYQPGYCSSDYIISGLTLGVMLSGMTAVPDETFLVAAERLASLIWPTDLVKRDVYAPHRKLRSINLRIADAVLCFAYRRGLATLWPEPENSMHYIQSKVYDLGYNKVLPDTYCMYEPQIGTDESFDYYKERV</sequence>
<keyword evidence="2" id="KW-0479">Metal-binding</keyword>
<dbReference type="Pfam" id="PF03949">
    <property type="entry name" value="Malic_M"/>
    <property type="match status" value="1"/>
</dbReference>
<dbReference type="OrthoDB" id="5365701at2759"/>
<dbReference type="Proteomes" id="UP000515160">
    <property type="component" value="Chromosome 3"/>
</dbReference>
<dbReference type="InterPro" id="IPR036291">
    <property type="entry name" value="NAD(P)-bd_dom_sf"/>
</dbReference>
<dbReference type="InterPro" id="IPR012302">
    <property type="entry name" value="Malic_NAD-bd"/>
</dbReference>